<dbReference type="CDD" id="cd00200">
    <property type="entry name" value="WD40"/>
    <property type="match status" value="1"/>
</dbReference>
<evidence type="ECO:0000313" key="8">
    <source>
        <dbReference type="EMBL" id="ERN15863.1"/>
    </source>
</evidence>
<dbReference type="InterPro" id="IPR001680">
    <property type="entry name" value="WD40_rpt"/>
</dbReference>
<dbReference type="HOGENOM" id="CLU_000288_57_25_1"/>
<proteinExistence type="predicted"/>
<dbReference type="OMA" id="YEDHCCS"/>
<dbReference type="OrthoDB" id="972532at2759"/>
<dbReference type="InterPro" id="IPR036322">
    <property type="entry name" value="WD40_repeat_dom_sf"/>
</dbReference>
<dbReference type="eggNOG" id="KOG0293">
    <property type="taxonomic scope" value="Eukaryota"/>
</dbReference>
<evidence type="ECO:0000256" key="3">
    <source>
        <dbReference type="ARBA" id="ARBA00022574"/>
    </source>
</evidence>
<evidence type="ECO:0000256" key="2">
    <source>
        <dbReference type="ARBA" id="ARBA00022490"/>
    </source>
</evidence>
<evidence type="ECO:0000256" key="4">
    <source>
        <dbReference type="ARBA" id="ARBA00022737"/>
    </source>
</evidence>
<dbReference type="FunFam" id="2.130.10.10:FF:000087">
    <property type="entry name" value="WD repeat-containing protein 26 homolog"/>
    <property type="match status" value="1"/>
</dbReference>
<dbReference type="InterPro" id="IPR015943">
    <property type="entry name" value="WD40/YVTN_repeat-like_dom_sf"/>
</dbReference>
<evidence type="ECO:0000256" key="6">
    <source>
        <dbReference type="PROSITE-ProRule" id="PRU00221"/>
    </source>
</evidence>
<feature type="repeat" description="WD" evidence="6">
    <location>
        <begin position="246"/>
        <end position="287"/>
    </location>
</feature>
<feature type="repeat" description="WD" evidence="6">
    <location>
        <begin position="502"/>
        <end position="541"/>
    </location>
</feature>
<dbReference type="InterPro" id="IPR006595">
    <property type="entry name" value="CTLH_C"/>
</dbReference>
<protein>
    <recommendedName>
        <fullName evidence="7">CTLH domain-containing protein</fullName>
    </recommendedName>
</protein>
<name>U5D678_AMBTC</name>
<dbReference type="PANTHER" id="PTHR22838:SF23">
    <property type="entry name" value="WD REPEAT-CONTAINING PROTEIN WDS HOMOLOG"/>
    <property type="match status" value="1"/>
</dbReference>
<comment type="subcellular location">
    <subcellularLocation>
        <location evidence="1">Cytoplasm</location>
    </subcellularLocation>
</comment>
<dbReference type="Gene3D" id="2.130.10.10">
    <property type="entry name" value="YVTN repeat-like/Quinoprotein amine dehydrogenase"/>
    <property type="match status" value="2"/>
</dbReference>
<feature type="repeat" description="WD" evidence="6">
    <location>
        <begin position="291"/>
        <end position="332"/>
    </location>
</feature>
<evidence type="ECO:0000259" key="7">
    <source>
        <dbReference type="PROSITE" id="PS50897"/>
    </source>
</evidence>
<dbReference type="STRING" id="13333.U5D678"/>
<dbReference type="Proteomes" id="UP000017836">
    <property type="component" value="Unassembled WGS sequence"/>
</dbReference>
<gene>
    <name evidence="8" type="ORF">AMTR_s00039p00186000</name>
</gene>
<dbReference type="Pfam" id="PF00400">
    <property type="entry name" value="WD40"/>
    <property type="match status" value="5"/>
</dbReference>
<sequence>MGNTRDGEVQVLSPQKRPKKFTISNSMDDFPLQTLGSTGLIRTYEFIRVLIQSLYSLGYSKAASLLEEESGIALHSPDFTLFKTLILEAKWEESIEALHKINNIGLETRKAALFLILEQEFFEFLNKGDISLALKVLQCRIAPLRINGERVRELACCVVWPKFCEDFGAVDKGSSEARVDLLMELQRVLPPEVILPERRLEHLIEMALEVQRESCVYHNSVVDVLSLYSDHRCGRDQIPTETLQVLDDHEDEVWYLQFSNKGKYLASSSRDCTAIIWMVSNDGAVSLKHRLTGHQNPVSYVSWSPDDTMLLTCGMGEALRLWSVGTGMCTLTFGKGSSGVTSCAWFPDSRRFSGGCDNCIYTWDIEGRELDAWRGPRMPKVSDLAVTPDGAHLVGICAEKDIRIYALGSKSERVIEEEQPITSLSVSRDGEFILVNLNNQEIHMWDLAGRLGDPSRFRGHRQSRYVIRSCFGGLDHAFIASGSEDSQIYIWHRRNCELIEVLGGHSSTVNCVSWNPMNPQMFASASDDRTIRIWGVSRGKK</sequence>
<comment type="subunit">
    <text evidence="5">Interacts with RANBPM.</text>
</comment>
<keyword evidence="3 6" id="KW-0853">WD repeat</keyword>
<dbReference type="PROSITE" id="PS50897">
    <property type="entry name" value="CTLH"/>
    <property type="match status" value="1"/>
</dbReference>
<organism evidence="8 9">
    <name type="scientific">Amborella trichopoda</name>
    <dbReference type="NCBI Taxonomy" id="13333"/>
    <lineage>
        <taxon>Eukaryota</taxon>
        <taxon>Viridiplantae</taxon>
        <taxon>Streptophyta</taxon>
        <taxon>Embryophyta</taxon>
        <taxon>Tracheophyta</taxon>
        <taxon>Spermatophyta</taxon>
        <taxon>Magnoliopsida</taxon>
        <taxon>Amborellales</taxon>
        <taxon>Amborellaceae</taxon>
        <taxon>Amborella</taxon>
    </lineage>
</organism>
<feature type="domain" description="CTLH" evidence="7">
    <location>
        <begin position="75"/>
        <end position="132"/>
    </location>
</feature>
<dbReference type="SUPFAM" id="SSF50978">
    <property type="entry name" value="WD40 repeat-like"/>
    <property type="match status" value="1"/>
</dbReference>
<evidence type="ECO:0000256" key="1">
    <source>
        <dbReference type="ARBA" id="ARBA00004496"/>
    </source>
</evidence>
<evidence type="ECO:0000256" key="5">
    <source>
        <dbReference type="ARBA" id="ARBA00065067"/>
    </source>
</evidence>
<dbReference type="SMART" id="SM00320">
    <property type="entry name" value="WD40"/>
    <property type="match status" value="7"/>
</dbReference>
<dbReference type="PROSITE" id="PS50294">
    <property type="entry name" value="WD_REPEATS_REGION"/>
    <property type="match status" value="3"/>
</dbReference>
<keyword evidence="4" id="KW-0677">Repeat</keyword>
<dbReference type="InterPro" id="IPR051350">
    <property type="entry name" value="WD_repeat-ST_regulator"/>
</dbReference>
<keyword evidence="2" id="KW-0963">Cytoplasm</keyword>
<dbReference type="KEGG" id="atr:18444156"/>
<dbReference type="AlphaFoldDB" id="U5D678"/>
<dbReference type="Gramene" id="ERN15863">
    <property type="protein sequence ID" value="ERN15863"/>
    <property type="gene ID" value="AMTR_s00039p00186000"/>
</dbReference>
<dbReference type="Pfam" id="PF23627">
    <property type="entry name" value="LisH_WDR26"/>
    <property type="match status" value="1"/>
</dbReference>
<dbReference type="EMBL" id="KI392495">
    <property type="protein sequence ID" value="ERN15863.1"/>
    <property type="molecule type" value="Genomic_DNA"/>
</dbReference>
<dbReference type="PANTHER" id="PTHR22838">
    <property type="entry name" value="WD REPEAT PROTEIN 26-RELATED"/>
    <property type="match status" value="1"/>
</dbReference>
<dbReference type="SMART" id="SM00668">
    <property type="entry name" value="CTLH"/>
    <property type="match status" value="1"/>
</dbReference>
<accession>U5D678</accession>
<dbReference type="GO" id="GO:0005737">
    <property type="term" value="C:cytoplasm"/>
    <property type="evidence" value="ECO:0007669"/>
    <property type="project" value="UniProtKB-SubCell"/>
</dbReference>
<evidence type="ECO:0000313" key="9">
    <source>
        <dbReference type="Proteomes" id="UP000017836"/>
    </source>
</evidence>
<reference evidence="9" key="1">
    <citation type="journal article" date="2013" name="Science">
        <title>The Amborella genome and the evolution of flowering plants.</title>
        <authorList>
            <consortium name="Amborella Genome Project"/>
        </authorList>
    </citation>
    <scope>NUCLEOTIDE SEQUENCE [LARGE SCALE GENOMIC DNA]</scope>
</reference>
<dbReference type="PROSITE" id="PS50082">
    <property type="entry name" value="WD_REPEATS_2"/>
    <property type="match status" value="3"/>
</dbReference>
<keyword evidence="9" id="KW-1185">Reference proteome</keyword>